<keyword evidence="4" id="KW-1185">Reference proteome</keyword>
<organism evidence="3 4">
    <name type="scientific">Longispora fulva</name>
    <dbReference type="NCBI Taxonomy" id="619741"/>
    <lineage>
        <taxon>Bacteria</taxon>
        <taxon>Bacillati</taxon>
        <taxon>Actinomycetota</taxon>
        <taxon>Actinomycetes</taxon>
        <taxon>Micromonosporales</taxon>
        <taxon>Micromonosporaceae</taxon>
        <taxon>Longispora</taxon>
    </lineage>
</organism>
<evidence type="ECO:0000313" key="3">
    <source>
        <dbReference type="EMBL" id="MBG6137397.1"/>
    </source>
</evidence>
<dbReference type="Proteomes" id="UP000622552">
    <property type="component" value="Unassembled WGS sequence"/>
</dbReference>
<dbReference type="EMBL" id="JADOUF010000001">
    <property type="protein sequence ID" value="MBG6137397.1"/>
    <property type="molecule type" value="Genomic_DNA"/>
</dbReference>
<reference evidence="3" key="1">
    <citation type="submission" date="2020-11" db="EMBL/GenBank/DDBJ databases">
        <title>Sequencing the genomes of 1000 actinobacteria strains.</title>
        <authorList>
            <person name="Klenk H.-P."/>
        </authorList>
    </citation>
    <scope>NUCLEOTIDE SEQUENCE</scope>
    <source>
        <strain evidence="3">DSM 45356</strain>
    </source>
</reference>
<protein>
    <submittedName>
        <fullName evidence="3">Peptidoglycan/LPS O-acetylase OafA/YrhL</fullName>
    </submittedName>
</protein>
<dbReference type="Pfam" id="PF01757">
    <property type="entry name" value="Acyl_transf_3"/>
    <property type="match status" value="1"/>
</dbReference>
<feature type="transmembrane region" description="Helical" evidence="1">
    <location>
        <begin position="139"/>
        <end position="160"/>
    </location>
</feature>
<evidence type="ECO:0000256" key="1">
    <source>
        <dbReference type="SAM" id="Phobius"/>
    </source>
</evidence>
<feature type="domain" description="Acyltransferase 3" evidence="2">
    <location>
        <begin position="16"/>
        <end position="329"/>
    </location>
</feature>
<keyword evidence="1" id="KW-1133">Transmembrane helix</keyword>
<dbReference type="InterPro" id="IPR002656">
    <property type="entry name" value="Acyl_transf_3_dom"/>
</dbReference>
<feature type="transmembrane region" description="Helical" evidence="1">
    <location>
        <begin position="248"/>
        <end position="271"/>
    </location>
</feature>
<accession>A0A8J7KQG9</accession>
<comment type="caution">
    <text evidence="3">The sequence shown here is derived from an EMBL/GenBank/DDBJ whole genome shotgun (WGS) entry which is preliminary data.</text>
</comment>
<dbReference type="AlphaFoldDB" id="A0A8J7KQG9"/>
<feature type="transmembrane region" description="Helical" evidence="1">
    <location>
        <begin position="167"/>
        <end position="186"/>
    </location>
</feature>
<evidence type="ECO:0000313" key="4">
    <source>
        <dbReference type="Proteomes" id="UP000622552"/>
    </source>
</evidence>
<dbReference type="InterPro" id="IPR050879">
    <property type="entry name" value="Acyltransferase_3"/>
</dbReference>
<keyword evidence="1" id="KW-0472">Membrane</keyword>
<dbReference type="GO" id="GO:0016747">
    <property type="term" value="F:acyltransferase activity, transferring groups other than amino-acyl groups"/>
    <property type="evidence" value="ECO:0007669"/>
    <property type="project" value="InterPro"/>
</dbReference>
<sequence length="369" mass="39943">MSAEPAAPGPAARRLHELDLLRIGAAVAVVVFHYTFSGWMQGHSPARFPGLGQVSRYGYLGVDLFFVISGFVVSLSAWGRPARGFVVSRIVRLYPAFWVAVTLTALVSVASGRFRVGFGQYLANLTMLNPVAGIANIDVVYWTLWAEIRFYLLVFVLAVVGLTRRRVLLALWAWLAVTAATQLGLLPGFVDLLGQSTFAHYFVAGMALGVIHRSGMTWELGVILALCWGNALYRGAGFAAGVGERYRTGFSTVVVCAVITAIFVVMILVALRRTESLGRPWMAHAGALTYPLYLAHAHLGFVVLAWLGPTVNRYVLVVGLMVAMGVVAWGIHAWVERPVAPRLRGLFTRAPGRRAGRIRSGSSATGKGC</sequence>
<name>A0A8J7KQG9_9ACTN</name>
<dbReference type="GO" id="GO:0009103">
    <property type="term" value="P:lipopolysaccharide biosynthetic process"/>
    <property type="evidence" value="ECO:0007669"/>
    <property type="project" value="TreeGrafter"/>
</dbReference>
<feature type="transmembrane region" description="Helical" evidence="1">
    <location>
        <begin position="218"/>
        <end position="236"/>
    </location>
</feature>
<dbReference type="PANTHER" id="PTHR23028:SF53">
    <property type="entry name" value="ACYL_TRANSF_3 DOMAIN-CONTAINING PROTEIN"/>
    <property type="match status" value="1"/>
</dbReference>
<dbReference type="PANTHER" id="PTHR23028">
    <property type="entry name" value="ACETYLTRANSFERASE"/>
    <property type="match status" value="1"/>
</dbReference>
<proteinExistence type="predicted"/>
<feature type="transmembrane region" description="Helical" evidence="1">
    <location>
        <begin position="283"/>
        <end position="308"/>
    </location>
</feature>
<feature type="transmembrane region" description="Helical" evidence="1">
    <location>
        <begin position="57"/>
        <end position="78"/>
    </location>
</feature>
<evidence type="ECO:0000259" key="2">
    <source>
        <dbReference type="Pfam" id="PF01757"/>
    </source>
</evidence>
<dbReference type="RefSeq" id="WP_197004274.1">
    <property type="nucleotide sequence ID" value="NZ_BONS01000020.1"/>
</dbReference>
<feature type="transmembrane region" description="Helical" evidence="1">
    <location>
        <begin position="20"/>
        <end position="37"/>
    </location>
</feature>
<feature type="transmembrane region" description="Helical" evidence="1">
    <location>
        <begin position="314"/>
        <end position="335"/>
    </location>
</feature>
<dbReference type="GO" id="GO:0016020">
    <property type="term" value="C:membrane"/>
    <property type="evidence" value="ECO:0007669"/>
    <property type="project" value="TreeGrafter"/>
</dbReference>
<keyword evidence="1" id="KW-0812">Transmembrane</keyword>
<feature type="transmembrane region" description="Helical" evidence="1">
    <location>
        <begin position="90"/>
        <end position="110"/>
    </location>
</feature>
<gene>
    <name evidence="3" type="ORF">IW245_003591</name>
</gene>